<feature type="region of interest" description="Disordered" evidence="1">
    <location>
        <begin position="1"/>
        <end position="21"/>
    </location>
</feature>
<organism evidence="2 3">
    <name type="scientific">Roseibium alexandrii</name>
    <dbReference type="NCBI Taxonomy" id="388408"/>
    <lineage>
        <taxon>Bacteria</taxon>
        <taxon>Pseudomonadati</taxon>
        <taxon>Pseudomonadota</taxon>
        <taxon>Alphaproteobacteria</taxon>
        <taxon>Hyphomicrobiales</taxon>
        <taxon>Stappiaceae</taxon>
        <taxon>Roseibium</taxon>
    </lineage>
</organism>
<evidence type="ECO:0000256" key="1">
    <source>
        <dbReference type="SAM" id="MobiDB-lite"/>
    </source>
</evidence>
<keyword evidence="3" id="KW-1185">Reference proteome</keyword>
<reference evidence="3" key="1">
    <citation type="submission" date="2015-07" db="EMBL/GenBank/DDBJ databases">
        <authorList>
            <person name="Rodrigo-Torres Lidia"/>
            <person name="Arahal R.David."/>
        </authorList>
    </citation>
    <scope>NUCLEOTIDE SEQUENCE [LARGE SCALE GENOMIC DNA]</scope>
    <source>
        <strain evidence="3">CECT 5112</strain>
    </source>
</reference>
<sequence>MEAVDEDEVADDAALDGRVGDDEELVVGDVFESAGLDDPDAPDAVEDGDLSLTFSGFRSIVTGRFDPDDPELEAVLPGFADEPDPLPSDEDVPPGVLLSLAIYLSPAPSQSQDLNYTRLFAKR</sequence>
<dbReference type="RefSeq" id="WP_055673263.1">
    <property type="nucleotide sequence ID" value="NZ_CXWD01000018.1"/>
</dbReference>
<feature type="compositionally biased region" description="Acidic residues" evidence="1">
    <location>
        <begin position="1"/>
        <end position="14"/>
    </location>
</feature>
<dbReference type="STRING" id="388408.LAX5112_03965"/>
<evidence type="ECO:0000313" key="2">
    <source>
        <dbReference type="EMBL" id="CTQ74763.1"/>
    </source>
</evidence>
<proteinExistence type="predicted"/>
<evidence type="ECO:0000313" key="3">
    <source>
        <dbReference type="Proteomes" id="UP000053235"/>
    </source>
</evidence>
<dbReference type="Proteomes" id="UP000053235">
    <property type="component" value="Unassembled WGS sequence"/>
</dbReference>
<dbReference type="AlphaFoldDB" id="A0A0M7ALW8"/>
<dbReference type="EMBL" id="CXWD01000018">
    <property type="protein sequence ID" value="CTQ74763.1"/>
    <property type="molecule type" value="Genomic_DNA"/>
</dbReference>
<protein>
    <submittedName>
        <fullName evidence="2">Uncharacterized protein</fullName>
    </submittedName>
</protein>
<gene>
    <name evidence="2" type="ORF">LAX5112_03965</name>
</gene>
<dbReference type="OrthoDB" id="7679518at2"/>
<name>A0A0M7ALW8_9HYPH</name>
<accession>A0A0M7ALW8</accession>